<dbReference type="GO" id="GO:0008324">
    <property type="term" value="F:monoatomic cation transmembrane transporter activity"/>
    <property type="evidence" value="ECO:0007669"/>
    <property type="project" value="InterPro"/>
</dbReference>
<sequence>MNTTVTVALAVGALVVLVAAVALRLADRIGLPSLLLYLALGVLLGESGLGRVEFEDVGLTQTLGVAALVVILAEGGLTTRWSDVRRAVGPGVTLSTLGVVVSVVVVAAVGVWLLDFSWAFALLVGAVVTSTDAAAVFSSLRRLPLPRRMVASLELESGLNDAPVILLVLALSERLTGHETLPWYLVLAEVVGELAGGSVIGIGIGFGGAWLLRRLALPLVGFYPLVTLALCVLAFASADLAHTSGFVAVYLCGLVLGNAALPHRAGTIGFAEGLASLAQIGLFVLLGLLVSPDRLAAAVGPALVIGGALLLLARPLSVLASLAWFRVPFSQQAFIAWAGLRGAVPIVLATFPIAADVPGATQVFDTVFVLVVVFTVVQGWSLAAVARLLRIATPVTPRDIDVESAPLDELGAELMQLRVPDSSRLHGVYLPELRLPEDAAVVLVVRDGRPFVPDRETRLMRGDQALLVSARGSRQEAERRLRAVSRAGRLATWRGEAGQPSETD</sequence>
<dbReference type="STRING" id="477641.MODMU_3442"/>
<evidence type="ECO:0000256" key="8">
    <source>
        <dbReference type="ARBA" id="ARBA00023136"/>
    </source>
</evidence>
<evidence type="ECO:0000256" key="2">
    <source>
        <dbReference type="ARBA" id="ARBA00022448"/>
    </source>
</evidence>
<dbReference type="HOGENOM" id="CLU_005912_9_1_11"/>
<dbReference type="PANTHER" id="PTHR32507">
    <property type="entry name" value="NA(+)/H(+) ANTIPORTER 1"/>
    <property type="match status" value="1"/>
</dbReference>
<evidence type="ECO:0000256" key="7">
    <source>
        <dbReference type="ARBA" id="ARBA00023065"/>
    </source>
</evidence>
<dbReference type="GO" id="GO:0006813">
    <property type="term" value="P:potassium ion transport"/>
    <property type="evidence" value="ECO:0007669"/>
    <property type="project" value="InterPro"/>
</dbReference>
<dbReference type="NCBIfam" id="NF003715">
    <property type="entry name" value="PRK05326.1-2"/>
    <property type="match status" value="1"/>
</dbReference>
<keyword evidence="6 9" id="KW-1133">Transmembrane helix</keyword>
<dbReference type="Proteomes" id="UP000006461">
    <property type="component" value="Chromosome"/>
</dbReference>
<keyword evidence="5 9" id="KW-0812">Transmembrane</keyword>
<dbReference type="EMBL" id="FO203431">
    <property type="protein sequence ID" value="CCH88854.1"/>
    <property type="molecule type" value="Genomic_DNA"/>
</dbReference>
<dbReference type="Gene3D" id="1.20.1530.20">
    <property type="match status" value="1"/>
</dbReference>
<feature type="transmembrane region" description="Helical" evidence="9">
    <location>
        <begin position="183"/>
        <end position="212"/>
    </location>
</feature>
<dbReference type="NCBIfam" id="NF003716">
    <property type="entry name" value="PRK05326.1-3"/>
    <property type="match status" value="1"/>
</dbReference>
<dbReference type="InterPro" id="IPR038770">
    <property type="entry name" value="Na+/solute_symporter_sf"/>
</dbReference>
<feature type="transmembrane region" description="Helical" evidence="9">
    <location>
        <begin position="91"/>
        <end position="112"/>
    </location>
</feature>
<dbReference type="SUPFAM" id="SSF116726">
    <property type="entry name" value="TrkA C-terminal domain-like"/>
    <property type="match status" value="1"/>
</dbReference>
<comment type="subcellular location">
    <subcellularLocation>
        <location evidence="1">Cell membrane</location>
        <topology evidence="1">Multi-pass membrane protein</topology>
    </subcellularLocation>
</comment>
<dbReference type="InterPro" id="IPR006153">
    <property type="entry name" value="Cation/H_exchanger_TM"/>
</dbReference>
<evidence type="ECO:0000256" key="4">
    <source>
        <dbReference type="ARBA" id="ARBA00022475"/>
    </source>
</evidence>
<evidence type="ECO:0000313" key="11">
    <source>
        <dbReference type="EMBL" id="CCH88854.1"/>
    </source>
</evidence>
<evidence type="ECO:0000259" key="10">
    <source>
        <dbReference type="PROSITE" id="PS51202"/>
    </source>
</evidence>
<dbReference type="PANTHER" id="PTHR32507:SF7">
    <property type="entry name" value="K(+)_H(+) ANTIPORTER NHAP2"/>
    <property type="match status" value="1"/>
</dbReference>
<feature type="transmembrane region" description="Helical" evidence="9">
    <location>
        <begin position="268"/>
        <end position="289"/>
    </location>
</feature>
<dbReference type="GO" id="GO:1902600">
    <property type="term" value="P:proton transmembrane transport"/>
    <property type="evidence" value="ECO:0007669"/>
    <property type="project" value="InterPro"/>
</dbReference>
<feature type="transmembrane region" description="Helical" evidence="9">
    <location>
        <begin position="367"/>
        <end position="389"/>
    </location>
</feature>
<organism evidence="11 12">
    <name type="scientific">Modestobacter italicus (strain DSM 44449 / CECT 9708 / BC 501)</name>
    <dbReference type="NCBI Taxonomy" id="2732864"/>
    <lineage>
        <taxon>Bacteria</taxon>
        <taxon>Bacillati</taxon>
        <taxon>Actinomycetota</taxon>
        <taxon>Actinomycetes</taxon>
        <taxon>Geodermatophilales</taxon>
        <taxon>Geodermatophilaceae</taxon>
        <taxon>Modestobacter</taxon>
    </lineage>
</organism>
<keyword evidence="3" id="KW-0050">Antiport</keyword>
<evidence type="ECO:0000256" key="5">
    <source>
        <dbReference type="ARBA" id="ARBA00022692"/>
    </source>
</evidence>
<evidence type="ECO:0000256" key="1">
    <source>
        <dbReference type="ARBA" id="ARBA00004651"/>
    </source>
</evidence>
<dbReference type="eggNOG" id="COG3263">
    <property type="taxonomic scope" value="Bacteria"/>
</dbReference>
<reference evidence="11 12" key="1">
    <citation type="journal article" date="2012" name="J. Bacteriol.">
        <title>Genome Sequence of Radiation-Resistant Modestobacter marinus Strain BC501, a Representative Actinobacterium That Thrives on Calcareous Stone Surfaces.</title>
        <authorList>
            <person name="Normand P."/>
            <person name="Gury J."/>
            <person name="Pujic P."/>
            <person name="Chouaia B."/>
            <person name="Crotti E."/>
            <person name="Brusetti L."/>
            <person name="Daffonchio D."/>
            <person name="Vacherie B."/>
            <person name="Barbe V."/>
            <person name="Medigue C."/>
            <person name="Calteau A."/>
            <person name="Ghodhbane-Gtari F."/>
            <person name="Essoussi I."/>
            <person name="Nouioui I."/>
            <person name="Abbassi-Ghozzi I."/>
            <person name="Gtari M."/>
        </authorList>
    </citation>
    <scope>NUCLEOTIDE SEQUENCE [LARGE SCALE GENOMIC DNA]</scope>
    <source>
        <strain evidence="12">BC 501</strain>
    </source>
</reference>
<feature type="transmembrane region" description="Helical" evidence="9">
    <location>
        <begin position="244"/>
        <end position="261"/>
    </location>
</feature>
<dbReference type="PROSITE" id="PS51202">
    <property type="entry name" value="RCK_C"/>
    <property type="match status" value="1"/>
</dbReference>
<dbReference type="Gene3D" id="3.30.70.1450">
    <property type="entry name" value="Regulator of K+ conductance, C-terminal domain"/>
    <property type="match status" value="1"/>
</dbReference>
<evidence type="ECO:0000256" key="3">
    <source>
        <dbReference type="ARBA" id="ARBA00022449"/>
    </source>
</evidence>
<dbReference type="InterPro" id="IPR006037">
    <property type="entry name" value="RCK_C"/>
</dbReference>
<proteinExistence type="predicted"/>
<evidence type="ECO:0000313" key="12">
    <source>
        <dbReference type="Proteomes" id="UP000006461"/>
    </source>
</evidence>
<feature type="domain" description="RCK C-terminal" evidence="10">
    <location>
        <begin position="402"/>
        <end position="483"/>
    </location>
</feature>
<feature type="transmembrane region" description="Helical" evidence="9">
    <location>
        <begin position="58"/>
        <end position="79"/>
    </location>
</feature>
<dbReference type="OrthoDB" id="9810759at2"/>
<evidence type="ECO:0000256" key="6">
    <source>
        <dbReference type="ARBA" id="ARBA00022989"/>
    </source>
</evidence>
<gene>
    <name evidence="11" type="ordered locus">MODMU_3442</name>
</gene>
<feature type="transmembrane region" description="Helical" evidence="9">
    <location>
        <begin position="33"/>
        <end position="52"/>
    </location>
</feature>
<dbReference type="GO" id="GO:0005886">
    <property type="term" value="C:plasma membrane"/>
    <property type="evidence" value="ECO:0007669"/>
    <property type="project" value="UniProtKB-SubCell"/>
</dbReference>
<dbReference type="GO" id="GO:0015297">
    <property type="term" value="F:antiporter activity"/>
    <property type="evidence" value="ECO:0007669"/>
    <property type="project" value="UniProtKB-KW"/>
</dbReference>
<keyword evidence="2" id="KW-0813">Transport</keyword>
<dbReference type="AlphaFoldDB" id="I4EZP1"/>
<dbReference type="OMA" id="WFDEYGE"/>
<feature type="transmembrane region" description="Helical" evidence="9">
    <location>
        <begin position="118"/>
        <end position="137"/>
    </location>
</feature>
<keyword evidence="12" id="KW-1185">Reference proteome</keyword>
<dbReference type="InterPro" id="IPR036721">
    <property type="entry name" value="RCK_C_sf"/>
</dbReference>
<name>I4EZP1_MODI5</name>
<dbReference type="Pfam" id="PF02080">
    <property type="entry name" value="TrkA_C"/>
    <property type="match status" value="1"/>
</dbReference>
<keyword evidence="8 9" id="KW-0472">Membrane</keyword>
<feature type="transmembrane region" description="Helical" evidence="9">
    <location>
        <begin position="295"/>
        <end position="313"/>
    </location>
</feature>
<feature type="transmembrane region" description="Helical" evidence="9">
    <location>
        <begin position="6"/>
        <end position="26"/>
    </location>
</feature>
<accession>I4EZP1</accession>
<dbReference type="KEGG" id="mmar:MODMU_3442"/>
<keyword evidence="7" id="KW-0406">Ion transport</keyword>
<keyword evidence="4" id="KW-1003">Cell membrane</keyword>
<feature type="transmembrane region" description="Helical" evidence="9">
    <location>
        <begin position="334"/>
        <end position="355"/>
    </location>
</feature>
<evidence type="ECO:0000256" key="9">
    <source>
        <dbReference type="SAM" id="Phobius"/>
    </source>
</evidence>
<feature type="transmembrane region" description="Helical" evidence="9">
    <location>
        <begin position="219"/>
        <end position="238"/>
    </location>
</feature>
<protein>
    <submittedName>
        <fullName evidence="11">Na+(K+)/H+ antiporter NhaP-type</fullName>
    </submittedName>
</protein>
<dbReference type="Pfam" id="PF00999">
    <property type="entry name" value="Na_H_Exchanger"/>
    <property type="match status" value="1"/>
</dbReference>